<evidence type="ECO:0000256" key="3">
    <source>
        <dbReference type="ARBA" id="ARBA00023163"/>
    </source>
</evidence>
<keyword evidence="7" id="KW-1185">Reference proteome</keyword>
<dbReference type="Pfam" id="PF00027">
    <property type="entry name" value="cNMP_binding"/>
    <property type="match status" value="1"/>
</dbReference>
<comment type="caution">
    <text evidence="6">The sequence shown here is derived from an EMBL/GenBank/DDBJ whole genome shotgun (WGS) entry which is preliminary data.</text>
</comment>
<dbReference type="PROSITE" id="PS50042">
    <property type="entry name" value="CNMP_BINDING_3"/>
    <property type="match status" value="1"/>
</dbReference>
<dbReference type="InterPro" id="IPR036390">
    <property type="entry name" value="WH_DNA-bd_sf"/>
</dbReference>
<dbReference type="PROSITE" id="PS51063">
    <property type="entry name" value="HTH_CRP_2"/>
    <property type="match status" value="1"/>
</dbReference>
<evidence type="ECO:0000313" key="6">
    <source>
        <dbReference type="EMBL" id="MBB6520472.1"/>
    </source>
</evidence>
<dbReference type="SUPFAM" id="SSF46785">
    <property type="entry name" value="Winged helix' DNA-binding domain"/>
    <property type="match status" value="1"/>
</dbReference>
<keyword evidence="2" id="KW-0238">DNA-binding</keyword>
<organism evidence="6 7">
    <name type="scientific">Pseudoteredinibacter isoporae</name>
    <dbReference type="NCBI Taxonomy" id="570281"/>
    <lineage>
        <taxon>Bacteria</taxon>
        <taxon>Pseudomonadati</taxon>
        <taxon>Pseudomonadota</taxon>
        <taxon>Gammaproteobacteria</taxon>
        <taxon>Cellvibrionales</taxon>
        <taxon>Cellvibrionaceae</taxon>
        <taxon>Pseudoteredinibacter</taxon>
    </lineage>
</organism>
<accession>A0A7X0MX39</accession>
<dbReference type="InterPro" id="IPR012318">
    <property type="entry name" value="HTH_CRP"/>
</dbReference>
<evidence type="ECO:0000256" key="2">
    <source>
        <dbReference type="ARBA" id="ARBA00023125"/>
    </source>
</evidence>
<dbReference type="GO" id="GO:0005829">
    <property type="term" value="C:cytosol"/>
    <property type="evidence" value="ECO:0007669"/>
    <property type="project" value="TreeGrafter"/>
</dbReference>
<evidence type="ECO:0000313" key="7">
    <source>
        <dbReference type="Proteomes" id="UP000528457"/>
    </source>
</evidence>
<dbReference type="Pfam" id="PF13545">
    <property type="entry name" value="HTH_Crp_2"/>
    <property type="match status" value="1"/>
</dbReference>
<dbReference type="PANTHER" id="PTHR24567:SF26">
    <property type="entry name" value="REGULATORY PROTEIN YEIL"/>
    <property type="match status" value="1"/>
</dbReference>
<name>A0A7X0MX39_9GAMM</name>
<dbReference type="AlphaFoldDB" id="A0A7X0MX39"/>
<dbReference type="SMART" id="SM00100">
    <property type="entry name" value="cNMP"/>
    <property type="match status" value="1"/>
</dbReference>
<evidence type="ECO:0000259" key="5">
    <source>
        <dbReference type="PROSITE" id="PS51063"/>
    </source>
</evidence>
<dbReference type="InterPro" id="IPR000595">
    <property type="entry name" value="cNMP-bd_dom"/>
</dbReference>
<sequence length="209" mass="23525">MALLEPLLSIRYYADGELIFARGEYKAGLCIVLEGSVKVGNYGKDGRYFLSKVLKPYESFGEFTIFSKLPRTHTAEAYGESKVGYIGPSKLKKAIIKQPEIALQLLQSLSTRLHMSLEVMDDIKRLPVIVRIAKVLFELNREAGGLESHSLSQEEIASQLGVSRMVVSSSLKELSELGLIEKGYRAIRIPDTHRLLSWIKERQQIKDLL</sequence>
<dbReference type="InterPro" id="IPR018490">
    <property type="entry name" value="cNMP-bd_dom_sf"/>
</dbReference>
<gene>
    <name evidence="6" type="ORF">HNR48_000750</name>
</gene>
<dbReference type="PANTHER" id="PTHR24567">
    <property type="entry name" value="CRP FAMILY TRANSCRIPTIONAL REGULATORY PROTEIN"/>
    <property type="match status" value="1"/>
</dbReference>
<dbReference type="SMART" id="SM00419">
    <property type="entry name" value="HTH_CRP"/>
    <property type="match status" value="1"/>
</dbReference>
<dbReference type="RefSeq" id="WP_166851188.1">
    <property type="nucleotide sequence ID" value="NZ_JAAONY010000001.1"/>
</dbReference>
<dbReference type="EMBL" id="JACHHT010000001">
    <property type="protein sequence ID" value="MBB6520472.1"/>
    <property type="molecule type" value="Genomic_DNA"/>
</dbReference>
<dbReference type="CDD" id="cd00038">
    <property type="entry name" value="CAP_ED"/>
    <property type="match status" value="1"/>
</dbReference>
<keyword evidence="1" id="KW-0805">Transcription regulation</keyword>
<feature type="domain" description="Cyclic nucleotide-binding" evidence="4">
    <location>
        <begin position="1"/>
        <end position="112"/>
    </location>
</feature>
<keyword evidence="3" id="KW-0804">Transcription</keyword>
<protein>
    <submittedName>
        <fullName evidence="6">CRP-like cAMP-binding protein</fullName>
    </submittedName>
</protein>
<dbReference type="InterPro" id="IPR050397">
    <property type="entry name" value="Env_Response_Regulators"/>
</dbReference>
<dbReference type="Gene3D" id="2.60.120.10">
    <property type="entry name" value="Jelly Rolls"/>
    <property type="match status" value="1"/>
</dbReference>
<dbReference type="Proteomes" id="UP000528457">
    <property type="component" value="Unassembled WGS sequence"/>
</dbReference>
<dbReference type="InterPro" id="IPR014710">
    <property type="entry name" value="RmlC-like_jellyroll"/>
</dbReference>
<dbReference type="InterPro" id="IPR036388">
    <property type="entry name" value="WH-like_DNA-bd_sf"/>
</dbReference>
<proteinExistence type="predicted"/>
<reference evidence="6 7" key="1">
    <citation type="submission" date="2020-08" db="EMBL/GenBank/DDBJ databases">
        <title>Genomic Encyclopedia of Type Strains, Phase IV (KMG-IV): sequencing the most valuable type-strain genomes for metagenomic binning, comparative biology and taxonomic classification.</title>
        <authorList>
            <person name="Goeker M."/>
        </authorList>
    </citation>
    <scope>NUCLEOTIDE SEQUENCE [LARGE SCALE GENOMIC DNA]</scope>
    <source>
        <strain evidence="6 7">DSM 22368</strain>
    </source>
</reference>
<evidence type="ECO:0000259" key="4">
    <source>
        <dbReference type="PROSITE" id="PS50042"/>
    </source>
</evidence>
<dbReference type="Gene3D" id="1.10.10.10">
    <property type="entry name" value="Winged helix-like DNA-binding domain superfamily/Winged helix DNA-binding domain"/>
    <property type="match status" value="1"/>
</dbReference>
<dbReference type="GO" id="GO:0003677">
    <property type="term" value="F:DNA binding"/>
    <property type="evidence" value="ECO:0007669"/>
    <property type="project" value="UniProtKB-KW"/>
</dbReference>
<dbReference type="InParanoid" id="A0A7X0MX39"/>
<evidence type="ECO:0000256" key="1">
    <source>
        <dbReference type="ARBA" id="ARBA00023015"/>
    </source>
</evidence>
<dbReference type="SUPFAM" id="SSF51206">
    <property type="entry name" value="cAMP-binding domain-like"/>
    <property type="match status" value="1"/>
</dbReference>
<feature type="domain" description="HTH crp-type" evidence="5">
    <location>
        <begin position="126"/>
        <end position="193"/>
    </location>
</feature>
<dbReference type="GO" id="GO:0003700">
    <property type="term" value="F:DNA-binding transcription factor activity"/>
    <property type="evidence" value="ECO:0007669"/>
    <property type="project" value="TreeGrafter"/>
</dbReference>